<evidence type="ECO:0000259" key="6">
    <source>
        <dbReference type="PROSITE" id="PS50089"/>
    </source>
</evidence>
<feature type="region of interest" description="Disordered" evidence="5">
    <location>
        <begin position="185"/>
        <end position="268"/>
    </location>
</feature>
<dbReference type="SUPFAM" id="SSF57850">
    <property type="entry name" value="RING/U-box"/>
    <property type="match status" value="1"/>
</dbReference>
<evidence type="ECO:0000256" key="4">
    <source>
        <dbReference type="PROSITE-ProRule" id="PRU00175"/>
    </source>
</evidence>
<keyword evidence="3" id="KW-0862">Zinc</keyword>
<dbReference type="GO" id="GO:0061630">
    <property type="term" value="F:ubiquitin protein ligase activity"/>
    <property type="evidence" value="ECO:0007669"/>
    <property type="project" value="TreeGrafter"/>
</dbReference>
<evidence type="ECO:0000256" key="1">
    <source>
        <dbReference type="ARBA" id="ARBA00022723"/>
    </source>
</evidence>
<dbReference type="PROSITE" id="PS50089">
    <property type="entry name" value="ZF_RING_2"/>
    <property type="match status" value="1"/>
</dbReference>
<evidence type="ECO:0000313" key="8">
    <source>
        <dbReference type="Proteomes" id="UP000265631"/>
    </source>
</evidence>
<feature type="compositionally biased region" description="Polar residues" evidence="5">
    <location>
        <begin position="525"/>
        <end position="542"/>
    </location>
</feature>
<dbReference type="STRING" id="2594813.A0A395MGC1"/>
<dbReference type="GO" id="GO:0044695">
    <property type="term" value="C:Dsc E3 ubiquitin ligase complex"/>
    <property type="evidence" value="ECO:0007669"/>
    <property type="project" value="TreeGrafter"/>
</dbReference>
<keyword evidence="1" id="KW-0479">Metal-binding</keyword>
<feature type="region of interest" description="Disordered" evidence="5">
    <location>
        <begin position="575"/>
        <end position="601"/>
    </location>
</feature>
<sequence>MDPMNYTMSNSYSRSNGHYDPVHSASSPWVPHPLSQNPAPYPWPVPNPNLPHLYSHHVGPPAPNSGPDPYGQPAAMLPPLQNLPASGSFSGNMHGPISPRFHSQPQSYRSSMPLPVPPIHASTGSHGHDAAFANQIPSSTDMEWQSHIPGNPGPEVYSMHQSNYPFADSGVNNFGHNHNHGNAYLPHFVSAPQPPPPHFPTPTRRNHPSSGSLVTRGFGGILPSPNITRTAGPAPPSSGFRRTNPRQRRSASLRSMAAEVGREDEEEGSFGIAEYGRRSPGRSYSSEETEEMMIRHMQLARGSVLTKMVASKLTLRSLQSVKLEELPEADRSCVICYNEYGVETPEGINEAPLRLPKCGHVFGDHCIKKWFEDSDNCPYCRDKLHSEPKTQPGTSTRAFMNLIRSRGGPSSWGPEELSDILRLGAHYAVGDRRIDSPTRHASAQTARRSPPTEGGEHQHRRTRARHGSSNTHDAAPLPESRNQTASGETPTQPAATGIELPSIRQQVEQLPVEGQVQEWRRGNAQAANAVSTTTQDPSTETQLPPAVLPELSPFPPQEARDQDRISRTLRNPLQAHIGSPYEGLGNNETAPDMPYRSTQAW</sequence>
<feature type="region of interest" description="Disordered" evidence="5">
    <location>
        <begin position="140"/>
        <end position="161"/>
    </location>
</feature>
<dbReference type="Pfam" id="PF13639">
    <property type="entry name" value="zf-RING_2"/>
    <property type="match status" value="1"/>
</dbReference>
<accession>A0A395MGC1</accession>
<dbReference type="CDD" id="cd16448">
    <property type="entry name" value="RING-H2"/>
    <property type="match status" value="1"/>
</dbReference>
<feature type="domain" description="RING-type" evidence="6">
    <location>
        <begin position="333"/>
        <end position="381"/>
    </location>
</feature>
<keyword evidence="8" id="KW-1185">Reference proteome</keyword>
<dbReference type="EMBL" id="PXXK01000277">
    <property type="protein sequence ID" value="RFN46952.1"/>
    <property type="molecule type" value="Genomic_DNA"/>
</dbReference>
<dbReference type="GO" id="GO:0043161">
    <property type="term" value="P:proteasome-mediated ubiquitin-dependent protein catabolic process"/>
    <property type="evidence" value="ECO:0007669"/>
    <property type="project" value="TreeGrafter"/>
</dbReference>
<dbReference type="PANTHER" id="PTHR22763:SF162">
    <property type="entry name" value="TRANSMEMBRANE E3 UBIQUITIN-PROTEIN LIGASE 1"/>
    <property type="match status" value="1"/>
</dbReference>
<feature type="compositionally biased region" description="Polar residues" evidence="5">
    <location>
        <begin position="1"/>
        <end position="16"/>
    </location>
</feature>
<evidence type="ECO:0000256" key="3">
    <source>
        <dbReference type="ARBA" id="ARBA00022833"/>
    </source>
</evidence>
<dbReference type="Proteomes" id="UP000265631">
    <property type="component" value="Unassembled WGS sequence"/>
</dbReference>
<organism evidence="7 8">
    <name type="scientific">Fusarium flagelliforme</name>
    <dbReference type="NCBI Taxonomy" id="2675880"/>
    <lineage>
        <taxon>Eukaryota</taxon>
        <taxon>Fungi</taxon>
        <taxon>Dikarya</taxon>
        <taxon>Ascomycota</taxon>
        <taxon>Pezizomycotina</taxon>
        <taxon>Sordariomycetes</taxon>
        <taxon>Hypocreomycetidae</taxon>
        <taxon>Hypocreales</taxon>
        <taxon>Nectriaceae</taxon>
        <taxon>Fusarium</taxon>
        <taxon>Fusarium incarnatum-equiseti species complex</taxon>
    </lineage>
</organism>
<evidence type="ECO:0000256" key="5">
    <source>
        <dbReference type="SAM" id="MobiDB-lite"/>
    </source>
</evidence>
<feature type="compositionally biased region" description="Polar residues" evidence="5">
    <location>
        <begin position="480"/>
        <end position="494"/>
    </location>
</feature>
<dbReference type="InterPro" id="IPR013083">
    <property type="entry name" value="Znf_RING/FYVE/PHD"/>
</dbReference>
<keyword evidence="2 4" id="KW-0863">Zinc-finger</keyword>
<dbReference type="SMART" id="SM00184">
    <property type="entry name" value="RING"/>
    <property type="match status" value="1"/>
</dbReference>
<feature type="region of interest" description="Disordered" evidence="5">
    <location>
        <begin position="522"/>
        <end position="546"/>
    </location>
</feature>
<evidence type="ECO:0000256" key="2">
    <source>
        <dbReference type="ARBA" id="ARBA00022771"/>
    </source>
</evidence>
<gene>
    <name evidence="7" type="ORF">FIE12Z_8781</name>
</gene>
<dbReference type="InterPro" id="IPR050731">
    <property type="entry name" value="HRD1_E3_ubiq-ligases"/>
</dbReference>
<feature type="region of interest" description="Disordered" evidence="5">
    <location>
        <begin position="1"/>
        <end position="27"/>
    </location>
</feature>
<dbReference type="GO" id="GO:0012505">
    <property type="term" value="C:endomembrane system"/>
    <property type="evidence" value="ECO:0007669"/>
    <property type="project" value="TreeGrafter"/>
</dbReference>
<dbReference type="InterPro" id="IPR001841">
    <property type="entry name" value="Znf_RING"/>
</dbReference>
<dbReference type="AlphaFoldDB" id="A0A395MGC1"/>
<dbReference type="PANTHER" id="PTHR22763">
    <property type="entry name" value="RING ZINC FINGER PROTEIN"/>
    <property type="match status" value="1"/>
</dbReference>
<comment type="caution">
    <text evidence="7">The sequence shown here is derived from an EMBL/GenBank/DDBJ whole genome shotgun (WGS) entry which is preliminary data.</text>
</comment>
<reference evidence="7 8" key="1">
    <citation type="journal article" date="2018" name="PLoS Pathog.">
        <title>Evolution of structural diversity of trichothecenes, a family of toxins produced by plant pathogenic and entomopathogenic fungi.</title>
        <authorList>
            <person name="Proctor R.H."/>
            <person name="McCormick S.P."/>
            <person name="Kim H.S."/>
            <person name="Cardoza R.E."/>
            <person name="Stanley A.M."/>
            <person name="Lindo L."/>
            <person name="Kelly A."/>
            <person name="Brown D.W."/>
            <person name="Lee T."/>
            <person name="Vaughan M.M."/>
            <person name="Alexander N.J."/>
            <person name="Busman M."/>
            <person name="Gutierrez S."/>
        </authorList>
    </citation>
    <scope>NUCLEOTIDE SEQUENCE [LARGE SCALE GENOMIC DNA]</scope>
    <source>
        <strain evidence="7 8">NRRL 13405</strain>
    </source>
</reference>
<dbReference type="Gene3D" id="3.30.40.10">
    <property type="entry name" value="Zinc/RING finger domain, C3HC4 (zinc finger)"/>
    <property type="match status" value="1"/>
</dbReference>
<evidence type="ECO:0000313" key="7">
    <source>
        <dbReference type="EMBL" id="RFN46952.1"/>
    </source>
</evidence>
<protein>
    <submittedName>
        <fullName evidence="7">Ring-finger containing protein</fullName>
    </submittedName>
</protein>
<name>A0A395MGC1_9HYPO</name>
<feature type="region of interest" description="Disordered" evidence="5">
    <location>
        <begin position="54"/>
        <end position="73"/>
    </location>
</feature>
<proteinExistence type="predicted"/>
<feature type="region of interest" description="Disordered" evidence="5">
    <location>
        <begin position="432"/>
        <end position="497"/>
    </location>
</feature>
<dbReference type="GO" id="GO:0008270">
    <property type="term" value="F:zinc ion binding"/>
    <property type="evidence" value="ECO:0007669"/>
    <property type="project" value="UniProtKB-KW"/>
</dbReference>